<evidence type="ECO:0000259" key="8">
    <source>
        <dbReference type="PROSITE" id="PS50110"/>
    </source>
</evidence>
<reference evidence="10 11" key="1">
    <citation type="journal article" date="2017" name="Front. Microbiol.">
        <title>Comparative Genomic Analysis of the Class Epsilonproteobacteria and Proposed Reclassification to Epsilonbacteraeota (phyl. nov.).</title>
        <authorList>
            <person name="Waite D.W."/>
            <person name="Vanwonterghem I."/>
            <person name="Rinke C."/>
            <person name="Parks D.H."/>
            <person name="Zhang Y."/>
            <person name="Takai K."/>
            <person name="Sievert S.M."/>
            <person name="Simon J."/>
            <person name="Campbell B.J."/>
            <person name="Hanson T.E."/>
            <person name="Woyke T."/>
            <person name="Klotz M.G."/>
            <person name="Hugenholtz P."/>
        </authorList>
    </citation>
    <scope>NUCLEOTIDE SEQUENCE [LARGE SCALE GENOMIC DNA]</scope>
    <source>
        <strain evidence="10">UBA11420</strain>
    </source>
</reference>
<evidence type="ECO:0000256" key="1">
    <source>
        <dbReference type="ARBA" id="ARBA00022553"/>
    </source>
</evidence>
<dbReference type="GO" id="GO:0000976">
    <property type="term" value="F:transcription cis-regulatory region binding"/>
    <property type="evidence" value="ECO:0007669"/>
    <property type="project" value="TreeGrafter"/>
</dbReference>
<dbReference type="GO" id="GO:0006355">
    <property type="term" value="P:regulation of DNA-templated transcription"/>
    <property type="evidence" value="ECO:0007669"/>
    <property type="project" value="InterPro"/>
</dbReference>
<proteinExistence type="predicted"/>
<dbReference type="InterPro" id="IPR011006">
    <property type="entry name" value="CheY-like_superfamily"/>
</dbReference>
<dbReference type="Gene3D" id="1.10.10.10">
    <property type="entry name" value="Winged helix-like DNA-binding domain superfamily/Winged helix DNA-binding domain"/>
    <property type="match status" value="1"/>
</dbReference>
<dbReference type="InterPro" id="IPR036388">
    <property type="entry name" value="WH-like_DNA-bd_sf"/>
</dbReference>
<evidence type="ECO:0000256" key="6">
    <source>
        <dbReference type="PROSITE-ProRule" id="PRU00169"/>
    </source>
</evidence>
<sequence>MKRLADKNLLLLEDNVEFIDNAVSLFEMFVARVYVAHTIKEAYELFEKERIDIIISDIHLKNENGLDFIKELRKSNDSVPVLVLSGHKDEELLFKAMTLNLSGYLLKPINFKMLVDGLHECIKKMEANSQMIVTLKDGFCYDKALKNVTKNNVAFELNKKEILFFEMLCQHKNTILTRDMFLAYVYEYEPMSESALNNFIMRIRRRFGKTFLHTIPDVGYKLIV</sequence>
<dbReference type="Proteomes" id="UP000231638">
    <property type="component" value="Unassembled WGS sequence"/>
</dbReference>
<gene>
    <name evidence="10" type="ORF">CFH80_02085</name>
</gene>
<keyword evidence="2" id="KW-0902">Two-component regulatory system</keyword>
<dbReference type="SMART" id="SM00862">
    <property type="entry name" value="Trans_reg_C"/>
    <property type="match status" value="1"/>
</dbReference>
<evidence type="ECO:0000256" key="3">
    <source>
        <dbReference type="ARBA" id="ARBA00023015"/>
    </source>
</evidence>
<dbReference type="PROSITE" id="PS51755">
    <property type="entry name" value="OMPR_PHOB"/>
    <property type="match status" value="1"/>
</dbReference>
<evidence type="ECO:0000259" key="9">
    <source>
        <dbReference type="PROSITE" id="PS51755"/>
    </source>
</evidence>
<evidence type="ECO:0000256" key="7">
    <source>
        <dbReference type="PROSITE-ProRule" id="PRU01091"/>
    </source>
</evidence>
<dbReference type="SUPFAM" id="SSF52172">
    <property type="entry name" value="CheY-like"/>
    <property type="match status" value="1"/>
</dbReference>
<protein>
    <submittedName>
        <fullName evidence="10">DNA-binding response regulator</fullName>
    </submittedName>
</protein>
<dbReference type="GO" id="GO:0032993">
    <property type="term" value="C:protein-DNA complex"/>
    <property type="evidence" value="ECO:0007669"/>
    <property type="project" value="TreeGrafter"/>
</dbReference>
<dbReference type="GO" id="GO:0000156">
    <property type="term" value="F:phosphorelay response regulator activity"/>
    <property type="evidence" value="ECO:0007669"/>
    <property type="project" value="TreeGrafter"/>
</dbReference>
<feature type="modified residue" description="4-aspartylphosphate" evidence="6">
    <location>
        <position position="57"/>
    </location>
</feature>
<dbReference type="GO" id="GO:0005829">
    <property type="term" value="C:cytosol"/>
    <property type="evidence" value="ECO:0007669"/>
    <property type="project" value="TreeGrafter"/>
</dbReference>
<feature type="domain" description="OmpR/PhoB-type" evidence="9">
    <location>
        <begin position="130"/>
        <end position="224"/>
    </location>
</feature>
<dbReference type="InterPro" id="IPR039420">
    <property type="entry name" value="WalR-like"/>
</dbReference>
<evidence type="ECO:0000256" key="5">
    <source>
        <dbReference type="ARBA" id="ARBA00023163"/>
    </source>
</evidence>
<dbReference type="Pfam" id="PF00486">
    <property type="entry name" value="Trans_reg_C"/>
    <property type="match status" value="1"/>
</dbReference>
<comment type="caution">
    <text evidence="10">The sequence shown here is derived from an EMBL/GenBank/DDBJ whole genome shotgun (WGS) entry which is preliminary data.</text>
</comment>
<dbReference type="SMART" id="SM00448">
    <property type="entry name" value="REC"/>
    <property type="match status" value="1"/>
</dbReference>
<dbReference type="PROSITE" id="PS50110">
    <property type="entry name" value="RESPONSE_REGULATORY"/>
    <property type="match status" value="1"/>
</dbReference>
<dbReference type="EMBL" id="DLUG01000059">
    <property type="protein sequence ID" value="DAB36964.1"/>
    <property type="molecule type" value="Genomic_DNA"/>
</dbReference>
<dbReference type="PANTHER" id="PTHR48111:SF1">
    <property type="entry name" value="TWO-COMPONENT RESPONSE REGULATOR ORR33"/>
    <property type="match status" value="1"/>
</dbReference>
<dbReference type="InterPro" id="IPR001867">
    <property type="entry name" value="OmpR/PhoB-type_DNA-bd"/>
</dbReference>
<name>A0A2D3WGZ5_9BACT</name>
<dbReference type="Gene3D" id="3.40.50.2300">
    <property type="match status" value="1"/>
</dbReference>
<evidence type="ECO:0000313" key="11">
    <source>
        <dbReference type="Proteomes" id="UP000231638"/>
    </source>
</evidence>
<dbReference type="STRING" id="366522.GCA_001548055_01306"/>
<keyword evidence="4 7" id="KW-0238">DNA-binding</keyword>
<accession>A0A2D3WGZ5</accession>
<keyword evidence="5" id="KW-0804">Transcription</keyword>
<dbReference type="CDD" id="cd00156">
    <property type="entry name" value="REC"/>
    <property type="match status" value="1"/>
</dbReference>
<evidence type="ECO:0000256" key="2">
    <source>
        <dbReference type="ARBA" id="ARBA00023012"/>
    </source>
</evidence>
<dbReference type="PANTHER" id="PTHR48111">
    <property type="entry name" value="REGULATOR OF RPOS"/>
    <property type="match status" value="1"/>
</dbReference>
<feature type="DNA-binding region" description="OmpR/PhoB-type" evidence="7">
    <location>
        <begin position="130"/>
        <end position="224"/>
    </location>
</feature>
<dbReference type="Pfam" id="PF00072">
    <property type="entry name" value="Response_reg"/>
    <property type="match status" value="1"/>
</dbReference>
<organism evidence="10 11">
    <name type="scientific">Sulfurospirillum cavolei</name>
    <dbReference type="NCBI Taxonomy" id="366522"/>
    <lineage>
        <taxon>Bacteria</taxon>
        <taxon>Pseudomonadati</taxon>
        <taxon>Campylobacterota</taxon>
        <taxon>Epsilonproteobacteria</taxon>
        <taxon>Campylobacterales</taxon>
        <taxon>Sulfurospirillaceae</taxon>
        <taxon>Sulfurospirillum</taxon>
    </lineage>
</organism>
<dbReference type="AlphaFoldDB" id="A0A2D3WGZ5"/>
<dbReference type="CDD" id="cd00383">
    <property type="entry name" value="trans_reg_C"/>
    <property type="match status" value="1"/>
</dbReference>
<evidence type="ECO:0000313" key="10">
    <source>
        <dbReference type="EMBL" id="DAB36964.1"/>
    </source>
</evidence>
<keyword evidence="1 6" id="KW-0597">Phosphoprotein</keyword>
<feature type="domain" description="Response regulatory" evidence="8">
    <location>
        <begin position="8"/>
        <end position="122"/>
    </location>
</feature>
<evidence type="ECO:0000256" key="4">
    <source>
        <dbReference type="ARBA" id="ARBA00023125"/>
    </source>
</evidence>
<dbReference type="InterPro" id="IPR001789">
    <property type="entry name" value="Sig_transdc_resp-reg_receiver"/>
</dbReference>
<keyword evidence="3" id="KW-0805">Transcription regulation</keyword>